<protein>
    <recommendedName>
        <fullName evidence="5">PEP-CTERM protein-sorting domain-containing protein</fullName>
    </recommendedName>
</protein>
<reference evidence="3" key="1">
    <citation type="journal article" date="2014" name="Int. J. Syst. Evol. Microbiol.">
        <title>Complete genome sequence of Corynebacterium casei LMG S-19264T (=DSM 44701T), isolated from a smear-ripened cheese.</title>
        <authorList>
            <consortium name="US DOE Joint Genome Institute (JGI-PGF)"/>
            <person name="Walter F."/>
            <person name="Albersmeier A."/>
            <person name="Kalinowski J."/>
            <person name="Ruckert C."/>
        </authorList>
    </citation>
    <scope>NUCLEOTIDE SEQUENCE</scope>
    <source>
        <strain evidence="3">CGMCC 1.15447</strain>
    </source>
</reference>
<dbReference type="AlphaFoldDB" id="A0A916REH2"/>
<keyword evidence="2" id="KW-0732">Signal</keyword>
<reference evidence="3" key="2">
    <citation type="submission" date="2020-09" db="EMBL/GenBank/DDBJ databases">
        <authorList>
            <person name="Sun Q."/>
            <person name="Zhou Y."/>
        </authorList>
    </citation>
    <scope>NUCLEOTIDE SEQUENCE</scope>
    <source>
        <strain evidence="3">CGMCC 1.15447</strain>
    </source>
</reference>
<gene>
    <name evidence="3" type="ORF">GCM10011507_00290</name>
</gene>
<comment type="caution">
    <text evidence="3">The sequence shown here is derived from an EMBL/GenBank/DDBJ whole genome shotgun (WGS) entry which is preliminary data.</text>
</comment>
<feature type="chain" id="PRO_5037456903" description="PEP-CTERM protein-sorting domain-containing protein" evidence="2">
    <location>
        <begin position="26"/>
        <end position="190"/>
    </location>
</feature>
<keyword evidence="1" id="KW-0472">Membrane</keyword>
<keyword evidence="4" id="KW-1185">Reference proteome</keyword>
<sequence>MSLKTLFLIACAALVALFAPVTLSATPFTYALTLTPDLYSSWGGTGVLTLASAPSANGVSVYSERAGTLQDVSFAMDGETFTMAENTGDTIVRFIDGQLDDIVYSALVGSDRTLFMLDTTNVYGFFNIDDGIASFGTISARPENLAASSSAPVSEPASLFLFGTGLFLSIGLLYRMNSPRFSSKVHQPEA</sequence>
<evidence type="ECO:0000313" key="4">
    <source>
        <dbReference type="Proteomes" id="UP000648801"/>
    </source>
</evidence>
<proteinExistence type="predicted"/>
<organism evidence="3 4">
    <name type="scientific">Edaphobacter acidisoli</name>
    <dbReference type="NCBI Taxonomy" id="2040573"/>
    <lineage>
        <taxon>Bacteria</taxon>
        <taxon>Pseudomonadati</taxon>
        <taxon>Acidobacteriota</taxon>
        <taxon>Terriglobia</taxon>
        <taxon>Terriglobales</taxon>
        <taxon>Acidobacteriaceae</taxon>
        <taxon>Edaphobacter</taxon>
    </lineage>
</organism>
<feature type="transmembrane region" description="Helical" evidence="1">
    <location>
        <begin position="157"/>
        <end position="174"/>
    </location>
</feature>
<evidence type="ECO:0000256" key="1">
    <source>
        <dbReference type="SAM" id="Phobius"/>
    </source>
</evidence>
<dbReference type="RefSeq" id="WP_188757367.1">
    <property type="nucleotide sequence ID" value="NZ_BMJB01000001.1"/>
</dbReference>
<name>A0A916REH2_9BACT</name>
<evidence type="ECO:0000313" key="3">
    <source>
        <dbReference type="EMBL" id="GGA53172.1"/>
    </source>
</evidence>
<keyword evidence="1" id="KW-1133">Transmembrane helix</keyword>
<evidence type="ECO:0008006" key="5">
    <source>
        <dbReference type="Google" id="ProtNLM"/>
    </source>
</evidence>
<feature type="signal peptide" evidence="2">
    <location>
        <begin position="1"/>
        <end position="25"/>
    </location>
</feature>
<accession>A0A916REH2</accession>
<dbReference type="Proteomes" id="UP000648801">
    <property type="component" value="Unassembled WGS sequence"/>
</dbReference>
<keyword evidence="1" id="KW-0812">Transmembrane</keyword>
<evidence type="ECO:0000256" key="2">
    <source>
        <dbReference type="SAM" id="SignalP"/>
    </source>
</evidence>
<dbReference type="EMBL" id="BMJB01000001">
    <property type="protein sequence ID" value="GGA53172.1"/>
    <property type="molecule type" value="Genomic_DNA"/>
</dbReference>